<feature type="compositionally biased region" description="Low complexity" evidence="2">
    <location>
        <begin position="281"/>
        <end position="301"/>
    </location>
</feature>
<proteinExistence type="predicted"/>
<dbReference type="EMBL" id="NLAX01000001">
    <property type="protein sequence ID" value="PKS13365.1"/>
    <property type="molecule type" value="Genomic_DNA"/>
</dbReference>
<dbReference type="InterPro" id="IPR059215">
    <property type="entry name" value="BRCT2_TopBP1-like"/>
</dbReference>
<dbReference type="Pfam" id="PF00533">
    <property type="entry name" value="BRCT"/>
    <property type="match status" value="2"/>
</dbReference>
<feature type="domain" description="BRCT" evidence="3">
    <location>
        <begin position="127"/>
        <end position="216"/>
    </location>
</feature>
<feature type="compositionally biased region" description="Basic and acidic residues" evidence="2">
    <location>
        <begin position="677"/>
        <end position="689"/>
    </location>
</feature>
<feature type="region of interest" description="Disordered" evidence="2">
    <location>
        <begin position="615"/>
        <end position="782"/>
    </location>
</feature>
<dbReference type="PANTHER" id="PTHR13561:SF20">
    <property type="entry name" value="DNA TOPOISOMERASE 2-BINDING PROTEIN 1"/>
    <property type="match status" value="1"/>
</dbReference>
<dbReference type="VEuPathDB" id="FungiDB:jhhlp_000136"/>
<keyword evidence="1" id="KW-0677">Repeat</keyword>
<feature type="compositionally biased region" description="Low complexity" evidence="2">
    <location>
        <begin position="646"/>
        <end position="660"/>
    </location>
</feature>
<organism evidence="4 5">
    <name type="scientific">Lomentospora prolificans</name>
    <dbReference type="NCBI Taxonomy" id="41688"/>
    <lineage>
        <taxon>Eukaryota</taxon>
        <taxon>Fungi</taxon>
        <taxon>Dikarya</taxon>
        <taxon>Ascomycota</taxon>
        <taxon>Pezizomycotina</taxon>
        <taxon>Sordariomycetes</taxon>
        <taxon>Hypocreomycetidae</taxon>
        <taxon>Microascales</taxon>
        <taxon>Microascaceae</taxon>
        <taxon>Lomentospora</taxon>
    </lineage>
</organism>
<feature type="domain" description="BRCT" evidence="3">
    <location>
        <begin position="437"/>
        <end position="523"/>
    </location>
</feature>
<dbReference type="GO" id="GO:0033314">
    <property type="term" value="P:mitotic DNA replication checkpoint signaling"/>
    <property type="evidence" value="ECO:0007669"/>
    <property type="project" value="TreeGrafter"/>
</dbReference>
<dbReference type="AlphaFoldDB" id="A0A2N3NLN7"/>
<protein>
    <recommendedName>
        <fullName evidence="3">BRCT domain-containing protein</fullName>
    </recommendedName>
</protein>
<dbReference type="FunCoup" id="A0A2N3NLN7">
    <property type="interactions" value="26"/>
</dbReference>
<feature type="compositionally biased region" description="Polar residues" evidence="2">
    <location>
        <begin position="617"/>
        <end position="627"/>
    </location>
</feature>
<dbReference type="CDD" id="cd18433">
    <property type="entry name" value="BRCT_Rad4_rpt3"/>
    <property type="match status" value="1"/>
</dbReference>
<evidence type="ECO:0000313" key="4">
    <source>
        <dbReference type="EMBL" id="PKS13365.1"/>
    </source>
</evidence>
<name>A0A2N3NLN7_9PEZI</name>
<reference evidence="4 5" key="1">
    <citation type="journal article" date="2017" name="G3 (Bethesda)">
        <title>First Draft Genome Sequence of the Pathogenic Fungus Lomentospora prolificans (Formerly Scedosporium prolificans).</title>
        <authorList>
            <person name="Luo R."/>
            <person name="Zimin A."/>
            <person name="Workman R."/>
            <person name="Fan Y."/>
            <person name="Pertea G."/>
            <person name="Grossman N."/>
            <person name="Wear M.P."/>
            <person name="Jia B."/>
            <person name="Miller H."/>
            <person name="Casadevall A."/>
            <person name="Timp W."/>
            <person name="Zhang S.X."/>
            <person name="Salzberg S.L."/>
        </authorList>
    </citation>
    <scope>NUCLEOTIDE SEQUENCE [LARGE SCALE GENOMIC DNA]</scope>
    <source>
        <strain evidence="4 5">JHH-5317</strain>
    </source>
</reference>
<dbReference type="InterPro" id="IPR001357">
    <property type="entry name" value="BRCT_dom"/>
</dbReference>
<evidence type="ECO:0000313" key="5">
    <source>
        <dbReference type="Proteomes" id="UP000233524"/>
    </source>
</evidence>
<comment type="caution">
    <text evidence="4">The sequence shown here is derived from an EMBL/GenBank/DDBJ whole genome shotgun (WGS) entry which is preliminary data.</text>
</comment>
<dbReference type="STRING" id="41688.A0A2N3NLN7"/>
<dbReference type="CDD" id="cd17731">
    <property type="entry name" value="BRCT_TopBP1_rpt2_like"/>
    <property type="match status" value="1"/>
</dbReference>
<feature type="compositionally biased region" description="Polar residues" evidence="2">
    <location>
        <begin position="750"/>
        <end position="761"/>
    </location>
</feature>
<dbReference type="Pfam" id="PF12738">
    <property type="entry name" value="PTCB-BRCT"/>
    <property type="match status" value="1"/>
</dbReference>
<dbReference type="GO" id="GO:0007095">
    <property type="term" value="P:mitotic G2 DNA damage checkpoint signaling"/>
    <property type="evidence" value="ECO:0007669"/>
    <property type="project" value="TreeGrafter"/>
</dbReference>
<feature type="domain" description="BRCT" evidence="3">
    <location>
        <begin position="14"/>
        <end position="87"/>
    </location>
</feature>
<feature type="compositionally biased region" description="Polar residues" evidence="2">
    <location>
        <begin position="691"/>
        <end position="703"/>
    </location>
</feature>
<dbReference type="SUPFAM" id="SSF52113">
    <property type="entry name" value="BRCT domain"/>
    <property type="match status" value="4"/>
</dbReference>
<accession>A0A2N3NLN7</accession>
<feature type="compositionally biased region" description="Low complexity" evidence="2">
    <location>
        <begin position="729"/>
        <end position="742"/>
    </location>
</feature>
<evidence type="ECO:0000256" key="1">
    <source>
        <dbReference type="ARBA" id="ARBA00022737"/>
    </source>
</evidence>
<dbReference type="GO" id="GO:0006270">
    <property type="term" value="P:DNA replication initiation"/>
    <property type="evidence" value="ECO:0007669"/>
    <property type="project" value="TreeGrafter"/>
</dbReference>
<dbReference type="PROSITE" id="PS50172">
    <property type="entry name" value="BRCT"/>
    <property type="match status" value="3"/>
</dbReference>
<dbReference type="OrthoDB" id="251770at2759"/>
<dbReference type="PANTHER" id="PTHR13561">
    <property type="entry name" value="DNA REPLICATION REGULATOR DPB11-RELATED"/>
    <property type="match status" value="1"/>
</dbReference>
<dbReference type="Gene3D" id="3.40.50.10190">
    <property type="entry name" value="BRCT domain"/>
    <property type="match status" value="4"/>
</dbReference>
<sequence>MDPESADEAPVAFDPSKPLKGVVVCCTSIPPNETKDIEQKTTNLGGVFTGDLTVDVTHLLVGEYDTAKYRHTAKSLAHVKAMDAGWIEALTRLWREDAPIDFAALEKAWQLLPLETGGDDASSFDNEEPPRRKRLMVCLTGFLNLEERTSLQEKITSNGADYSGELNRRCTHLIVAKPEGQKYLAARKWGLKVVSLEWLDQTIERGMILDEKYYDPLLPPEVRGKGACDEPETALGKRQRMLNSFVEADEPTRKLRKTASMKLSSQRETVWGDILGGSSKAPAEQNDAPAQEQDAPAPQGPQALAAVPAPVLPQLNPDAGIFSTSYFYIRNFDQRKYDILDQTITALGGRVCRTLDEVCLARAPYHPWHRFFIIPQDSTSVPAELSPSSLPANTNPDERPQVVTEFFIERCIHCKSLLDPQAHVLGRPFPWFPLPGFKDLVICSAGFSGIDLHHLDRAVQQLGAHFDETFRRKTSLLVCKDLKLVRKEKLRLALEHGIPVVREKWLWDCIAQGEKLPLVSYMFPELGQKVLEKTTEAKPVERTKSEPPPVKTIGGFVDVDAFEDEGPEKNAAAKSFATTASARYHTARTHIFDDRDDFTMGDVTAPRPLKEVAANAVSLSESSSNDHQTNEEEQLLPTAKQPQPNKSSSSSSSSSTTTEPSKPKTKQADADANDADQESRHLRDRERAHRQAQQVLAFSSKLTSLIDPNPQPPLHNPTDRRRRGILGRAASSSSTSALSKLAGPHEDSDAPTSAENRTRSVSVVEGEDGDGADADAAEGQSLLTQVAYDDPGAAEARAQILGRMAGEKVGGVDGAKRRRVRSS</sequence>
<dbReference type="InterPro" id="IPR036420">
    <property type="entry name" value="BRCT_dom_sf"/>
</dbReference>
<dbReference type="Proteomes" id="UP000233524">
    <property type="component" value="Unassembled WGS sequence"/>
</dbReference>
<evidence type="ECO:0000259" key="3">
    <source>
        <dbReference type="PROSITE" id="PS50172"/>
    </source>
</evidence>
<gene>
    <name evidence="4" type="ORF">jhhlp_000136</name>
</gene>
<evidence type="ECO:0000256" key="2">
    <source>
        <dbReference type="SAM" id="MobiDB-lite"/>
    </source>
</evidence>
<feature type="compositionally biased region" description="Acidic residues" evidence="2">
    <location>
        <begin position="765"/>
        <end position="776"/>
    </location>
</feature>
<keyword evidence="5" id="KW-1185">Reference proteome</keyword>
<feature type="region of interest" description="Disordered" evidence="2">
    <location>
        <begin position="274"/>
        <end position="301"/>
    </location>
</feature>
<dbReference type="InParanoid" id="A0A2N3NLN7"/>
<dbReference type="SMART" id="SM00292">
    <property type="entry name" value="BRCT"/>
    <property type="match status" value="4"/>
</dbReference>